<dbReference type="InterPro" id="IPR033877">
    <property type="entry name" value="Frm2/Hbn1"/>
</dbReference>
<evidence type="ECO:0000259" key="1">
    <source>
        <dbReference type="Pfam" id="PF00881"/>
    </source>
</evidence>
<dbReference type="AlphaFoldDB" id="A0A9P4LLF9"/>
<dbReference type="GO" id="GO:0034599">
    <property type="term" value="P:cellular response to oxidative stress"/>
    <property type="evidence" value="ECO:0007669"/>
    <property type="project" value="InterPro"/>
</dbReference>
<proteinExistence type="predicted"/>
<dbReference type="InterPro" id="IPR000415">
    <property type="entry name" value="Nitroreductase-like"/>
</dbReference>
<comment type="caution">
    <text evidence="2">The sequence shown here is derived from an EMBL/GenBank/DDBJ whole genome shotgun (WGS) entry which is preliminary data.</text>
</comment>
<dbReference type="EMBL" id="ML978219">
    <property type="protein sequence ID" value="KAF2027959.1"/>
    <property type="molecule type" value="Genomic_DNA"/>
</dbReference>
<dbReference type="PANTHER" id="PTHR43035">
    <property type="entry name" value="FATTY ACID REPRESSION MUTANT PROTEIN 2-RELATED"/>
    <property type="match status" value="1"/>
</dbReference>
<reference evidence="2" key="1">
    <citation type="journal article" date="2020" name="Stud. Mycol.">
        <title>101 Dothideomycetes genomes: a test case for predicting lifestyles and emergence of pathogens.</title>
        <authorList>
            <person name="Haridas S."/>
            <person name="Albert R."/>
            <person name="Binder M."/>
            <person name="Bloem J."/>
            <person name="Labutti K."/>
            <person name="Salamov A."/>
            <person name="Andreopoulos B."/>
            <person name="Baker S."/>
            <person name="Barry K."/>
            <person name="Bills G."/>
            <person name="Bluhm B."/>
            <person name="Cannon C."/>
            <person name="Castanera R."/>
            <person name="Culley D."/>
            <person name="Daum C."/>
            <person name="Ezra D."/>
            <person name="Gonzalez J."/>
            <person name="Henrissat B."/>
            <person name="Kuo A."/>
            <person name="Liang C."/>
            <person name="Lipzen A."/>
            <person name="Lutzoni F."/>
            <person name="Magnuson J."/>
            <person name="Mondo S."/>
            <person name="Nolan M."/>
            <person name="Ohm R."/>
            <person name="Pangilinan J."/>
            <person name="Park H.-J."/>
            <person name="Ramirez L."/>
            <person name="Alfaro M."/>
            <person name="Sun H."/>
            <person name="Tritt A."/>
            <person name="Yoshinaga Y."/>
            <person name="Zwiers L.-H."/>
            <person name="Turgeon B."/>
            <person name="Goodwin S."/>
            <person name="Spatafora J."/>
            <person name="Crous P."/>
            <person name="Grigoriev I."/>
        </authorList>
    </citation>
    <scope>NUCLEOTIDE SEQUENCE</scope>
    <source>
        <strain evidence="2">CBS 110217</strain>
    </source>
</reference>
<evidence type="ECO:0000313" key="3">
    <source>
        <dbReference type="Proteomes" id="UP000799777"/>
    </source>
</evidence>
<organism evidence="2 3">
    <name type="scientific">Setomelanomma holmii</name>
    <dbReference type="NCBI Taxonomy" id="210430"/>
    <lineage>
        <taxon>Eukaryota</taxon>
        <taxon>Fungi</taxon>
        <taxon>Dikarya</taxon>
        <taxon>Ascomycota</taxon>
        <taxon>Pezizomycotina</taxon>
        <taxon>Dothideomycetes</taxon>
        <taxon>Pleosporomycetidae</taxon>
        <taxon>Pleosporales</taxon>
        <taxon>Pleosporineae</taxon>
        <taxon>Phaeosphaeriaceae</taxon>
        <taxon>Setomelanomma</taxon>
    </lineage>
</organism>
<evidence type="ECO:0000313" key="2">
    <source>
        <dbReference type="EMBL" id="KAF2027959.1"/>
    </source>
</evidence>
<dbReference type="PANTHER" id="PTHR43035:SF1">
    <property type="entry name" value="FATTY ACID REPRESSION MUTANT PROTEIN 2-RELATED"/>
    <property type="match status" value="1"/>
</dbReference>
<dbReference type="Proteomes" id="UP000799777">
    <property type="component" value="Unassembled WGS sequence"/>
</dbReference>
<accession>A0A9P4LLF9</accession>
<protein>
    <submittedName>
        <fullName evidence="2">Nitroreductase</fullName>
    </submittedName>
</protein>
<dbReference type="InterPro" id="IPR029479">
    <property type="entry name" value="Nitroreductase"/>
</dbReference>
<dbReference type="Pfam" id="PF00881">
    <property type="entry name" value="Nitroreductase"/>
    <property type="match status" value="1"/>
</dbReference>
<sequence length="188" mass="21141">MASTTSFLNAVAIRRSVYNLKNSSPISQARIQEIVHEAVKYCPSAFNIRSTRFVTPTTFPKEVYDLLVPRIELFRAAYGIVLFFDDPSTISNVPLVFHPFFTQYPEIHDHAAGMLQFVVWTALAAEGLGCNLQHYQPGITPWVKEKFDVPEHWKLTAQLVFGEIVEGPGPEKERTGLDEAVKVFGGKE</sequence>
<dbReference type="OrthoDB" id="2138173at2759"/>
<feature type="domain" description="Nitroreductase" evidence="1">
    <location>
        <begin position="14"/>
        <end position="55"/>
    </location>
</feature>
<keyword evidence="3" id="KW-1185">Reference proteome</keyword>
<gene>
    <name evidence="2" type="ORF">EK21DRAFT_102166</name>
</gene>
<dbReference type="GO" id="GO:0016491">
    <property type="term" value="F:oxidoreductase activity"/>
    <property type="evidence" value="ECO:0007669"/>
    <property type="project" value="InterPro"/>
</dbReference>
<dbReference type="Gene3D" id="3.40.109.10">
    <property type="entry name" value="NADH Oxidase"/>
    <property type="match status" value="2"/>
</dbReference>
<name>A0A9P4LLF9_9PLEO</name>
<dbReference type="SUPFAM" id="SSF55469">
    <property type="entry name" value="FMN-dependent nitroreductase-like"/>
    <property type="match status" value="1"/>
</dbReference>